<dbReference type="Gene3D" id="2.60.120.10">
    <property type="entry name" value="Jelly Rolls"/>
    <property type="match status" value="2"/>
</dbReference>
<comment type="caution">
    <text evidence="6">The sequence shown here is derived from an EMBL/GenBank/DDBJ whole genome shotgun (WGS) entry which is preliminary data.</text>
</comment>
<evidence type="ECO:0008006" key="8">
    <source>
        <dbReference type="Google" id="ProtNLM"/>
    </source>
</evidence>
<feature type="binding site" evidence="2">
    <location>
        <position position="102"/>
    </location>
    <ligand>
        <name>Fe cation</name>
        <dbReference type="ChEBI" id="CHEBI:24875"/>
    </ligand>
</feature>
<dbReference type="Proteomes" id="UP000664132">
    <property type="component" value="Unassembled WGS sequence"/>
</dbReference>
<dbReference type="PANTHER" id="PTHR13903:SF8">
    <property type="entry name" value="PIRIN"/>
    <property type="match status" value="1"/>
</dbReference>
<dbReference type="InterPro" id="IPR011051">
    <property type="entry name" value="RmlC_Cupin_sf"/>
</dbReference>
<feature type="binding site" evidence="2">
    <location>
        <position position="100"/>
    </location>
    <ligand>
        <name>Fe cation</name>
        <dbReference type="ChEBI" id="CHEBI:24875"/>
    </ligand>
</feature>
<gene>
    <name evidence="6" type="ORF">IFR04_010952</name>
</gene>
<comment type="similarity">
    <text evidence="1 3">Belongs to the pirin family.</text>
</comment>
<evidence type="ECO:0000256" key="3">
    <source>
        <dbReference type="RuleBase" id="RU003457"/>
    </source>
</evidence>
<comment type="cofactor">
    <cofactor evidence="2">
        <name>Fe cation</name>
        <dbReference type="ChEBI" id="CHEBI:24875"/>
    </cofactor>
    <text evidence="2">Binds 1 Fe cation per subunit.</text>
</comment>
<accession>A0A8H7W9D3</accession>
<reference evidence="6" key="1">
    <citation type="submission" date="2021-02" db="EMBL/GenBank/DDBJ databases">
        <title>Genome sequence Cadophora malorum strain M34.</title>
        <authorList>
            <person name="Stefanovic E."/>
            <person name="Vu D."/>
            <person name="Scully C."/>
            <person name="Dijksterhuis J."/>
            <person name="Roader J."/>
            <person name="Houbraken J."/>
        </authorList>
    </citation>
    <scope>NUCLEOTIDE SEQUENCE</scope>
    <source>
        <strain evidence="6">M34</strain>
    </source>
</reference>
<dbReference type="Pfam" id="PF02678">
    <property type="entry name" value="Pirin"/>
    <property type="match status" value="1"/>
</dbReference>
<dbReference type="InterPro" id="IPR014710">
    <property type="entry name" value="RmlC-like_jellyroll"/>
</dbReference>
<keyword evidence="2" id="KW-0408">Iron</keyword>
<evidence type="ECO:0000313" key="6">
    <source>
        <dbReference type="EMBL" id="KAG4415934.1"/>
    </source>
</evidence>
<dbReference type="SUPFAM" id="SSF51182">
    <property type="entry name" value="RmlC-like cupins"/>
    <property type="match status" value="1"/>
</dbReference>
<feature type="domain" description="Pirin C-terminal" evidence="5">
    <location>
        <begin position="177"/>
        <end position="284"/>
    </location>
</feature>
<protein>
    <recommendedName>
        <fullName evidence="8">Pirin</fullName>
    </recommendedName>
</protein>
<dbReference type="OrthoDB" id="198735at2759"/>
<dbReference type="AlphaFoldDB" id="A0A8H7W9D3"/>
<evidence type="ECO:0000256" key="2">
    <source>
        <dbReference type="PIRSR" id="PIRSR006232-1"/>
    </source>
</evidence>
<dbReference type="InterPro" id="IPR008778">
    <property type="entry name" value="Pirin_C_dom"/>
</dbReference>
<feature type="binding site" evidence="2">
    <location>
        <position position="56"/>
    </location>
    <ligand>
        <name>Fe cation</name>
        <dbReference type="ChEBI" id="CHEBI:24875"/>
    </ligand>
</feature>
<sequence length="302" mass="33390">MATRRSIQKVFLAREQSEGAGARIRRSIGTAQMPELSPFLMLDHFKSTSLAGFPDHPHRGQETITYLINGSLSHEDFLGNSGTIRTGGLQFMTAGRGIMHSEIPRPNPDGSPNIGLQLWVDLPQKLKKTEPRYRDLQKEEIPTIDLDDGKVHVKVISGESHGVESVKELAYTPVWLLDVEIKPGGKIIQKLPVGWNAFAYVLDGEVGFGVGGEGGMVVKQYQNVIFGQEGDVVEAEVDAEAKENGRLVLVAGQPLDQEVVRYGPFVMNTEEEIDQAMRDFRSYSNGFERARGWESEIGKGKI</sequence>
<dbReference type="CDD" id="cd02247">
    <property type="entry name" value="cupin_pirin_C"/>
    <property type="match status" value="1"/>
</dbReference>
<feature type="domain" description="Pirin N-terminal" evidence="4">
    <location>
        <begin position="22"/>
        <end position="120"/>
    </location>
</feature>
<dbReference type="CDD" id="cd02909">
    <property type="entry name" value="cupin_pirin_N"/>
    <property type="match status" value="1"/>
</dbReference>
<dbReference type="InterPro" id="IPR003829">
    <property type="entry name" value="Pirin_N_dom"/>
</dbReference>
<dbReference type="PIRSF" id="PIRSF006232">
    <property type="entry name" value="Pirin"/>
    <property type="match status" value="1"/>
</dbReference>
<dbReference type="EMBL" id="JAFJYH010000203">
    <property type="protein sequence ID" value="KAG4415934.1"/>
    <property type="molecule type" value="Genomic_DNA"/>
</dbReference>
<organism evidence="6 7">
    <name type="scientific">Cadophora malorum</name>
    <dbReference type="NCBI Taxonomy" id="108018"/>
    <lineage>
        <taxon>Eukaryota</taxon>
        <taxon>Fungi</taxon>
        <taxon>Dikarya</taxon>
        <taxon>Ascomycota</taxon>
        <taxon>Pezizomycotina</taxon>
        <taxon>Leotiomycetes</taxon>
        <taxon>Helotiales</taxon>
        <taxon>Ploettnerulaceae</taxon>
        <taxon>Cadophora</taxon>
    </lineage>
</organism>
<dbReference type="PANTHER" id="PTHR13903">
    <property type="entry name" value="PIRIN-RELATED"/>
    <property type="match status" value="1"/>
</dbReference>
<keyword evidence="7" id="KW-1185">Reference proteome</keyword>
<evidence type="ECO:0000256" key="1">
    <source>
        <dbReference type="ARBA" id="ARBA00008416"/>
    </source>
</evidence>
<dbReference type="Pfam" id="PF05726">
    <property type="entry name" value="Pirin_C"/>
    <property type="match status" value="1"/>
</dbReference>
<evidence type="ECO:0000259" key="4">
    <source>
        <dbReference type="Pfam" id="PF02678"/>
    </source>
</evidence>
<name>A0A8H7W9D3_9HELO</name>
<dbReference type="GO" id="GO:0046872">
    <property type="term" value="F:metal ion binding"/>
    <property type="evidence" value="ECO:0007669"/>
    <property type="project" value="UniProtKB-KW"/>
</dbReference>
<feature type="binding site" evidence="2">
    <location>
        <position position="58"/>
    </location>
    <ligand>
        <name>Fe cation</name>
        <dbReference type="ChEBI" id="CHEBI:24875"/>
    </ligand>
</feature>
<evidence type="ECO:0000259" key="5">
    <source>
        <dbReference type="Pfam" id="PF05726"/>
    </source>
</evidence>
<proteinExistence type="inferred from homology"/>
<dbReference type="InterPro" id="IPR012093">
    <property type="entry name" value="Pirin"/>
</dbReference>
<evidence type="ECO:0000313" key="7">
    <source>
        <dbReference type="Proteomes" id="UP000664132"/>
    </source>
</evidence>
<keyword evidence="2" id="KW-0479">Metal-binding</keyword>